<reference evidence="2 3" key="1">
    <citation type="submission" date="2019-04" db="EMBL/GenBank/DDBJ databases">
        <authorList>
            <person name="Grouzdev D.S."/>
            <person name="Nazina T.N."/>
        </authorList>
    </citation>
    <scope>NUCLEOTIDE SEQUENCE [LARGE SCALE GENOMIC DNA]</scope>
    <source>
        <strain evidence="2 3">SHC 3-19</strain>
    </source>
</reference>
<evidence type="ECO:0000313" key="2">
    <source>
        <dbReference type="EMBL" id="TLX21575.1"/>
    </source>
</evidence>
<keyword evidence="3" id="KW-1185">Reference proteome</keyword>
<accession>A0A5R9PDK9</accession>
<organism evidence="2 3">
    <name type="scientific">Thermomonas fusca</name>
    <dbReference type="NCBI Taxonomy" id="215690"/>
    <lineage>
        <taxon>Bacteria</taxon>
        <taxon>Pseudomonadati</taxon>
        <taxon>Pseudomonadota</taxon>
        <taxon>Gammaproteobacteria</taxon>
        <taxon>Lysobacterales</taxon>
        <taxon>Lysobacteraceae</taxon>
        <taxon>Thermomonas</taxon>
    </lineage>
</organism>
<sequence length="114" mass="12236">MSEWSGYAVFFFPPALEALGDAVKPYLQEGPAGPFVQCREVDTGGAFIEMTLEGRAPDGRAVDLELMVPGNMVRMIVSVRSDAEFGFYDRNRGGAVTLEPGMPPVSPTEPAAKP</sequence>
<proteinExistence type="predicted"/>
<dbReference type="AlphaFoldDB" id="A0A5R9PDK9"/>
<name>A0A5R9PDK9_9GAMM</name>
<feature type="region of interest" description="Disordered" evidence="1">
    <location>
        <begin position="94"/>
        <end position="114"/>
    </location>
</feature>
<evidence type="ECO:0000313" key="3">
    <source>
        <dbReference type="Proteomes" id="UP000308508"/>
    </source>
</evidence>
<gene>
    <name evidence="2" type="ORF">E5S66_08570</name>
</gene>
<feature type="compositionally biased region" description="Pro residues" evidence="1">
    <location>
        <begin position="101"/>
        <end position="114"/>
    </location>
</feature>
<dbReference type="Proteomes" id="UP000308508">
    <property type="component" value="Unassembled WGS sequence"/>
</dbReference>
<protein>
    <submittedName>
        <fullName evidence="2">Uncharacterized protein</fullName>
    </submittedName>
</protein>
<evidence type="ECO:0000256" key="1">
    <source>
        <dbReference type="SAM" id="MobiDB-lite"/>
    </source>
</evidence>
<dbReference type="EMBL" id="SROY01000003">
    <property type="protein sequence ID" value="TLX21575.1"/>
    <property type="molecule type" value="Genomic_DNA"/>
</dbReference>
<comment type="caution">
    <text evidence="2">The sequence shown here is derived from an EMBL/GenBank/DDBJ whole genome shotgun (WGS) entry which is preliminary data.</text>
</comment>
<dbReference type="RefSeq" id="WP_138348850.1">
    <property type="nucleotide sequence ID" value="NZ_SROY01000003.1"/>
</dbReference>